<feature type="domain" description="GGDEF" evidence="9">
    <location>
        <begin position="469"/>
        <end position="602"/>
    </location>
</feature>
<dbReference type="PROSITE" id="PS50113">
    <property type="entry name" value="PAC"/>
    <property type="match status" value="1"/>
</dbReference>
<dbReference type="Pfam" id="PF00990">
    <property type="entry name" value="GGDEF"/>
    <property type="match status" value="1"/>
</dbReference>
<evidence type="ECO:0000313" key="11">
    <source>
        <dbReference type="Proteomes" id="UP000214566"/>
    </source>
</evidence>
<dbReference type="Pfam" id="PF00989">
    <property type="entry name" value="PAS"/>
    <property type="match status" value="1"/>
</dbReference>
<dbReference type="PROSITE" id="PS50887">
    <property type="entry name" value="GGDEF"/>
    <property type="match status" value="1"/>
</dbReference>
<evidence type="ECO:0000259" key="8">
    <source>
        <dbReference type="PROSITE" id="PS50113"/>
    </source>
</evidence>
<sequence>MTVSAGVMVFYIMKNHAENLLINSLQSSLENHASLAMTELRQGFEKTTMVATRPFIIQQIELLNSPGHHDADVAALQKGVQSFVSTGFSAIALFDRRGHEIVRAGHFLQRPELEAPLHVPDQTQLLYKGGRFFLRMSVSIVDGKHVIGSALTEKPLPTLGSMFVRRKGLHTTSDLALCASSGKDMMRCFPTTLMHNIFNLPRTSSQGSPFPMDYALDGKTGFIISQDYRHQQVVAAYRPLGDSGLGMVLKIDSSELYAPIWGQLYYLLPLMLGLLGAALLSLRWLLAPLVNALAHSERKARATNARLRDSENRVRLLLDNVDEGIVSIAANGDIELFNPAAERIFKYDVAEVIGKNVSLLMPEPSASEHNRYLEHYLQTEEAHVIGTTREVQARRSDGQIFPMEIRISEFSLNGERKFIGIMHDITERKAAEAEINHLAQYDALTDLPNRRLVQDRMQQTLARARRTQAQFAVMFIDLDRFKSINDELGHDTGDQLLQAVAQRLKTTLRGEDTVGRQGGDEFIVLLAWLNAIQDAALVARKILDALAEPFLINGLVLHIGASIGIAAYPQDGDDVETLLKNSDTAMYVAKEAGRGTYRFFSQATPSPRAGS</sequence>
<dbReference type="InterPro" id="IPR000160">
    <property type="entry name" value="GGDEF_dom"/>
</dbReference>
<dbReference type="PROSITE" id="PS50112">
    <property type="entry name" value="PAS"/>
    <property type="match status" value="1"/>
</dbReference>
<dbReference type="SUPFAM" id="SSF55073">
    <property type="entry name" value="Nucleotide cyclase"/>
    <property type="match status" value="1"/>
</dbReference>
<dbReference type="GO" id="GO:0005524">
    <property type="term" value="F:ATP binding"/>
    <property type="evidence" value="ECO:0007669"/>
    <property type="project" value="UniProtKB-KW"/>
</dbReference>
<dbReference type="GO" id="GO:0006355">
    <property type="term" value="P:regulation of DNA-templated transcription"/>
    <property type="evidence" value="ECO:0007669"/>
    <property type="project" value="InterPro"/>
</dbReference>
<dbReference type="Gene3D" id="3.30.70.270">
    <property type="match status" value="1"/>
</dbReference>
<keyword evidence="3" id="KW-0418">Kinase</keyword>
<dbReference type="SMART" id="SM00091">
    <property type="entry name" value="PAS"/>
    <property type="match status" value="1"/>
</dbReference>
<dbReference type="CDD" id="cd01949">
    <property type="entry name" value="GGDEF"/>
    <property type="match status" value="1"/>
</dbReference>
<evidence type="ECO:0000313" key="10">
    <source>
        <dbReference type="EMBL" id="SBP89638.1"/>
    </source>
</evidence>
<dbReference type="EMBL" id="FLMQ01000057">
    <property type="protein sequence ID" value="SBP89638.1"/>
    <property type="molecule type" value="Genomic_DNA"/>
</dbReference>
<evidence type="ECO:0000256" key="2">
    <source>
        <dbReference type="ARBA" id="ARBA00022741"/>
    </source>
</evidence>
<dbReference type="InterPro" id="IPR029787">
    <property type="entry name" value="Nucleotide_cyclase"/>
</dbReference>
<dbReference type="CDD" id="cd00130">
    <property type="entry name" value="PAS"/>
    <property type="match status" value="1"/>
</dbReference>
<feature type="domain" description="PAS" evidence="7">
    <location>
        <begin position="310"/>
        <end position="380"/>
    </location>
</feature>
<dbReference type="NCBIfam" id="TIGR00229">
    <property type="entry name" value="sensory_box"/>
    <property type="match status" value="1"/>
</dbReference>
<dbReference type="PANTHER" id="PTHR46663:SF3">
    <property type="entry name" value="SLL0267 PROTEIN"/>
    <property type="match status" value="1"/>
</dbReference>
<reference evidence="10 11" key="1">
    <citation type="submission" date="2016-06" db="EMBL/GenBank/DDBJ databases">
        <authorList>
            <person name="Kjaerup R.B."/>
            <person name="Dalgaard T.S."/>
            <person name="Juul-Madsen H.R."/>
        </authorList>
    </citation>
    <scope>NUCLEOTIDE SEQUENCE [LARGE SCALE GENOMIC DNA]</scope>
    <source>
        <strain evidence="10 11">DSM 16361</strain>
    </source>
</reference>
<accession>A0A238D8H9</accession>
<keyword evidence="2" id="KW-0547">Nucleotide-binding</keyword>
<dbReference type="NCBIfam" id="TIGR00254">
    <property type="entry name" value="GGDEF"/>
    <property type="match status" value="1"/>
</dbReference>
<evidence type="ECO:0000256" key="6">
    <source>
        <dbReference type="ARBA" id="ARBA00070616"/>
    </source>
</evidence>
<dbReference type="InterPro" id="IPR043128">
    <property type="entry name" value="Rev_trsase/Diguanyl_cyclase"/>
</dbReference>
<dbReference type="Proteomes" id="UP000214566">
    <property type="component" value="Unassembled WGS sequence"/>
</dbReference>
<feature type="domain" description="PAC" evidence="8">
    <location>
        <begin position="387"/>
        <end position="437"/>
    </location>
</feature>
<evidence type="ECO:0000256" key="3">
    <source>
        <dbReference type="ARBA" id="ARBA00022777"/>
    </source>
</evidence>
<comment type="function">
    <text evidence="5">Putative oxygen sensor; modulates the activity of FixJ, a transcriptional activator of nitrogen fixation fixK gene. FixL probably acts as a kinase that phosphorylates FixJ.</text>
</comment>
<name>A0A238D8H9_THIDL</name>
<protein>
    <recommendedName>
        <fullName evidence="6">Sensor protein FixL</fullName>
    </recommendedName>
</protein>
<dbReference type="FunFam" id="3.30.70.270:FF:000001">
    <property type="entry name" value="Diguanylate cyclase domain protein"/>
    <property type="match status" value="1"/>
</dbReference>
<dbReference type="SUPFAM" id="SSF55785">
    <property type="entry name" value="PYP-like sensor domain (PAS domain)"/>
    <property type="match status" value="1"/>
</dbReference>
<dbReference type="InterPro" id="IPR001610">
    <property type="entry name" value="PAC"/>
</dbReference>
<evidence type="ECO:0000256" key="4">
    <source>
        <dbReference type="ARBA" id="ARBA00022840"/>
    </source>
</evidence>
<keyword evidence="11" id="KW-1185">Reference proteome</keyword>
<dbReference type="GO" id="GO:0016301">
    <property type="term" value="F:kinase activity"/>
    <property type="evidence" value="ECO:0007669"/>
    <property type="project" value="UniProtKB-KW"/>
</dbReference>
<dbReference type="AlphaFoldDB" id="A0A238D8H9"/>
<evidence type="ECO:0000259" key="7">
    <source>
        <dbReference type="PROSITE" id="PS50112"/>
    </source>
</evidence>
<keyword evidence="4" id="KW-0067">ATP-binding</keyword>
<dbReference type="SMART" id="SM00267">
    <property type="entry name" value="GGDEF"/>
    <property type="match status" value="1"/>
</dbReference>
<evidence type="ECO:0000256" key="5">
    <source>
        <dbReference type="ARBA" id="ARBA00059827"/>
    </source>
</evidence>
<dbReference type="InterPro" id="IPR052163">
    <property type="entry name" value="DGC-Regulatory_Protein"/>
</dbReference>
<proteinExistence type="predicted"/>
<dbReference type="InterPro" id="IPR000700">
    <property type="entry name" value="PAS-assoc_C"/>
</dbReference>
<dbReference type="InterPro" id="IPR035965">
    <property type="entry name" value="PAS-like_dom_sf"/>
</dbReference>
<dbReference type="InterPro" id="IPR013767">
    <property type="entry name" value="PAS_fold"/>
</dbReference>
<dbReference type="PANTHER" id="PTHR46663">
    <property type="entry name" value="DIGUANYLATE CYCLASE DGCT-RELATED"/>
    <property type="match status" value="1"/>
</dbReference>
<organism evidence="10 11">
    <name type="scientific">Thiomonas delicata</name>
    <name type="common">Thiomonas cuprina</name>
    <dbReference type="NCBI Taxonomy" id="364030"/>
    <lineage>
        <taxon>Bacteria</taxon>
        <taxon>Pseudomonadati</taxon>
        <taxon>Pseudomonadota</taxon>
        <taxon>Betaproteobacteria</taxon>
        <taxon>Burkholderiales</taxon>
        <taxon>Thiomonas</taxon>
    </lineage>
</organism>
<evidence type="ECO:0000259" key="9">
    <source>
        <dbReference type="PROSITE" id="PS50887"/>
    </source>
</evidence>
<evidence type="ECO:0000256" key="1">
    <source>
        <dbReference type="ARBA" id="ARBA00022679"/>
    </source>
</evidence>
<keyword evidence="1" id="KW-0808">Transferase</keyword>
<dbReference type="FunFam" id="3.30.450.20:FF:000060">
    <property type="entry name" value="Sensor protein FixL"/>
    <property type="match status" value="1"/>
</dbReference>
<gene>
    <name evidence="10" type="ORF">THIARS_80162</name>
</gene>
<dbReference type="Gene3D" id="3.30.450.20">
    <property type="entry name" value="PAS domain"/>
    <property type="match status" value="1"/>
</dbReference>
<dbReference type="SMART" id="SM00086">
    <property type="entry name" value="PAC"/>
    <property type="match status" value="1"/>
</dbReference>
<dbReference type="InterPro" id="IPR000014">
    <property type="entry name" value="PAS"/>
</dbReference>